<keyword evidence="4 8" id="KW-0808">Transferase</keyword>
<dbReference type="EC" id="2.8.1.10" evidence="3 8"/>
<evidence type="ECO:0000313" key="10">
    <source>
        <dbReference type="EMBL" id="GLK72692.1"/>
    </source>
</evidence>
<sequence length="272" mass="28726">MDAMTNKTTMDMADPVAFYGTEVASRLLLGTAQYPSPAILAEAIRASGTEIVTVSLRRESGVAKSGQSFWQLIRDLGVRVLPNTAGCKTVKEAVTTAEMARELFGTPWVKLEVIGEDDTLQPDVFGLVEAARLLTRDGFQVFPYTTEDLVVAEKLISAGCEVLMPWGAPIGSGRGLNNPYGLRSLRAHFPGIPLVVDAGVGLPSHAAAAMEMGYDAVLLNTAVAKAGDPVRMAHAFARAIAAGREAVIADPMEVRDMAAPSTPVMGRALLGS</sequence>
<feature type="binding site" evidence="8">
    <location>
        <begin position="220"/>
        <end position="221"/>
    </location>
    <ligand>
        <name>1-deoxy-D-xylulose 5-phosphate</name>
        <dbReference type="ChEBI" id="CHEBI:57792"/>
    </ligand>
</feature>
<dbReference type="AlphaFoldDB" id="A0A9W6J8H0"/>
<dbReference type="PANTHER" id="PTHR34266">
    <property type="entry name" value="THIAZOLE SYNTHASE"/>
    <property type="match status" value="1"/>
</dbReference>
<accession>A0A9W6J8H0</accession>
<comment type="pathway">
    <text evidence="2 8">Cofactor biosynthesis; thiamine diphosphate biosynthesis.</text>
</comment>
<dbReference type="InterPro" id="IPR008867">
    <property type="entry name" value="ThiG"/>
</dbReference>
<dbReference type="PANTHER" id="PTHR34266:SF2">
    <property type="entry name" value="THIAZOLE SYNTHASE"/>
    <property type="match status" value="1"/>
</dbReference>
<evidence type="ECO:0000256" key="7">
    <source>
        <dbReference type="ARBA" id="ARBA00049897"/>
    </source>
</evidence>
<keyword evidence="5 8" id="KW-0784">Thiamine biosynthesis</keyword>
<dbReference type="Gene3D" id="3.20.20.70">
    <property type="entry name" value="Aldolase class I"/>
    <property type="match status" value="1"/>
</dbReference>
<evidence type="ECO:0000256" key="1">
    <source>
        <dbReference type="ARBA" id="ARBA00002834"/>
    </source>
</evidence>
<dbReference type="SUPFAM" id="SSF110399">
    <property type="entry name" value="ThiG-like"/>
    <property type="match status" value="1"/>
</dbReference>
<evidence type="ECO:0000256" key="3">
    <source>
        <dbReference type="ARBA" id="ARBA00011960"/>
    </source>
</evidence>
<evidence type="ECO:0000313" key="11">
    <source>
        <dbReference type="Proteomes" id="UP001143370"/>
    </source>
</evidence>
<dbReference type="InterPro" id="IPR033983">
    <property type="entry name" value="Thiazole_synthase_ThiG"/>
</dbReference>
<dbReference type="GO" id="GO:0005737">
    <property type="term" value="C:cytoplasm"/>
    <property type="evidence" value="ECO:0007669"/>
    <property type="project" value="UniProtKB-SubCell"/>
</dbReference>
<dbReference type="Proteomes" id="UP001143370">
    <property type="component" value="Unassembled WGS sequence"/>
</dbReference>
<comment type="catalytic activity">
    <reaction evidence="7 8">
        <text>[ThiS sulfur-carrier protein]-C-terminal-Gly-aminoethanethioate + 2-iminoacetate + 1-deoxy-D-xylulose 5-phosphate = [ThiS sulfur-carrier protein]-C-terminal Gly-Gly + 2-[(2R,5Z)-2-carboxy-4-methylthiazol-5(2H)-ylidene]ethyl phosphate + 2 H2O + H(+)</text>
        <dbReference type="Rhea" id="RHEA:26297"/>
        <dbReference type="Rhea" id="RHEA-COMP:12909"/>
        <dbReference type="Rhea" id="RHEA-COMP:19908"/>
        <dbReference type="ChEBI" id="CHEBI:15377"/>
        <dbReference type="ChEBI" id="CHEBI:15378"/>
        <dbReference type="ChEBI" id="CHEBI:57792"/>
        <dbReference type="ChEBI" id="CHEBI:62899"/>
        <dbReference type="ChEBI" id="CHEBI:77846"/>
        <dbReference type="ChEBI" id="CHEBI:90778"/>
        <dbReference type="ChEBI" id="CHEBI:232372"/>
        <dbReference type="EC" id="2.8.1.10"/>
    </reaction>
</comment>
<evidence type="ECO:0000256" key="8">
    <source>
        <dbReference type="HAMAP-Rule" id="MF_00443"/>
    </source>
</evidence>
<evidence type="ECO:0000256" key="6">
    <source>
        <dbReference type="ARBA" id="ARBA00023270"/>
    </source>
</evidence>
<dbReference type="CDD" id="cd04728">
    <property type="entry name" value="ThiG"/>
    <property type="match status" value="1"/>
</dbReference>
<comment type="caution">
    <text evidence="10">The sequence shown here is derived from an EMBL/GenBank/DDBJ whole genome shotgun (WGS) entry which is preliminary data.</text>
</comment>
<evidence type="ECO:0000256" key="4">
    <source>
        <dbReference type="ARBA" id="ARBA00022679"/>
    </source>
</evidence>
<protein>
    <recommendedName>
        <fullName evidence="3 8">Thiazole synthase</fullName>
        <ecNumber evidence="3 8">2.8.1.10</ecNumber>
    </recommendedName>
</protein>
<reference evidence="10" key="2">
    <citation type="submission" date="2023-01" db="EMBL/GenBank/DDBJ databases">
        <authorList>
            <person name="Sun Q."/>
            <person name="Evtushenko L."/>
        </authorList>
    </citation>
    <scope>NUCLEOTIDE SEQUENCE</scope>
    <source>
        <strain evidence="10">VKM B-2484</strain>
    </source>
</reference>
<dbReference type="HAMAP" id="MF_00443">
    <property type="entry name" value="ThiG"/>
    <property type="match status" value="1"/>
</dbReference>
<dbReference type="GO" id="GO:1990107">
    <property type="term" value="F:thiazole synthase activity"/>
    <property type="evidence" value="ECO:0007669"/>
    <property type="project" value="UniProtKB-EC"/>
</dbReference>
<keyword evidence="6 8" id="KW-0704">Schiff base</keyword>
<feature type="domain" description="Thiazole synthase ThiG" evidence="9">
    <location>
        <begin position="18"/>
        <end position="263"/>
    </location>
</feature>
<keyword evidence="11" id="KW-1185">Reference proteome</keyword>
<comment type="subcellular location">
    <subcellularLocation>
        <location evidence="8">Cytoplasm</location>
    </subcellularLocation>
</comment>
<comment type="function">
    <text evidence="1 8">Catalyzes the rearrangement of 1-deoxy-D-xylulose 5-phosphate (DXP) to produce the thiazole phosphate moiety of thiamine. Sulfur is provided by the thiocarboxylate moiety of the carrier protein ThiS. In vitro, sulfur can be provided by H(2)S.</text>
</comment>
<gene>
    <name evidence="8 10" type="primary">thiG</name>
    <name evidence="10" type="ORF">GCM10017643_28080</name>
</gene>
<name>A0A9W6J8H0_9HYPH</name>
<evidence type="ECO:0000259" key="9">
    <source>
        <dbReference type="Pfam" id="PF05690"/>
    </source>
</evidence>
<reference evidence="10" key="1">
    <citation type="journal article" date="2014" name="Int. J. Syst. Evol. Microbiol.">
        <title>Complete genome sequence of Corynebacterium casei LMG S-19264T (=DSM 44701T), isolated from a smear-ripened cheese.</title>
        <authorList>
            <consortium name="US DOE Joint Genome Institute (JGI-PGF)"/>
            <person name="Walter F."/>
            <person name="Albersmeier A."/>
            <person name="Kalinowski J."/>
            <person name="Ruckert C."/>
        </authorList>
    </citation>
    <scope>NUCLEOTIDE SEQUENCE</scope>
    <source>
        <strain evidence="10">VKM B-2484</strain>
    </source>
</reference>
<keyword evidence="8" id="KW-0963">Cytoplasm</keyword>
<dbReference type="InterPro" id="IPR013785">
    <property type="entry name" value="Aldolase_TIM"/>
</dbReference>
<dbReference type="GO" id="GO:0009229">
    <property type="term" value="P:thiamine diphosphate biosynthetic process"/>
    <property type="evidence" value="ECO:0007669"/>
    <property type="project" value="UniProtKB-UniRule"/>
</dbReference>
<organism evidence="10 11">
    <name type="scientific">Ancylobacter dichloromethanicus</name>
    <dbReference type="NCBI Taxonomy" id="518825"/>
    <lineage>
        <taxon>Bacteria</taxon>
        <taxon>Pseudomonadati</taxon>
        <taxon>Pseudomonadota</taxon>
        <taxon>Alphaproteobacteria</taxon>
        <taxon>Hyphomicrobiales</taxon>
        <taxon>Xanthobacteraceae</taxon>
        <taxon>Ancylobacter</taxon>
    </lineage>
</organism>
<evidence type="ECO:0000256" key="5">
    <source>
        <dbReference type="ARBA" id="ARBA00022977"/>
    </source>
</evidence>
<feature type="binding site" evidence="8">
    <location>
        <position position="171"/>
    </location>
    <ligand>
        <name>1-deoxy-D-xylulose 5-phosphate</name>
        <dbReference type="ChEBI" id="CHEBI:57792"/>
    </ligand>
</feature>
<dbReference type="Pfam" id="PF05690">
    <property type="entry name" value="ThiG"/>
    <property type="match status" value="1"/>
</dbReference>
<comment type="similarity">
    <text evidence="8">Belongs to the ThiG family.</text>
</comment>
<dbReference type="EMBL" id="BSFJ01000018">
    <property type="protein sequence ID" value="GLK72692.1"/>
    <property type="molecule type" value="Genomic_DNA"/>
</dbReference>
<comment type="subunit">
    <text evidence="8">Homotetramer. Forms heterodimers with either ThiH or ThiS.</text>
</comment>
<evidence type="ECO:0000256" key="2">
    <source>
        <dbReference type="ARBA" id="ARBA00004948"/>
    </source>
</evidence>
<feature type="binding site" evidence="8">
    <location>
        <begin position="198"/>
        <end position="199"/>
    </location>
    <ligand>
        <name>1-deoxy-D-xylulose 5-phosphate</name>
        <dbReference type="ChEBI" id="CHEBI:57792"/>
    </ligand>
</feature>
<proteinExistence type="inferred from homology"/>
<feature type="active site" description="Schiff-base intermediate with DXP" evidence="8">
    <location>
        <position position="110"/>
    </location>
</feature>